<protein>
    <submittedName>
        <fullName evidence="2">Uncharacterized protein</fullName>
    </submittedName>
</protein>
<dbReference type="Proteomes" id="UP000027238">
    <property type="component" value="Unassembled WGS sequence"/>
</dbReference>
<keyword evidence="3" id="KW-1185">Reference proteome</keyword>
<feature type="compositionally biased region" description="Low complexity" evidence="1">
    <location>
        <begin position="94"/>
        <end position="112"/>
    </location>
</feature>
<feature type="compositionally biased region" description="Basic residues" evidence="1">
    <location>
        <begin position="84"/>
        <end position="93"/>
    </location>
</feature>
<gene>
    <name evidence="2" type="ORF">CSUB01_08633</name>
</gene>
<dbReference type="EMBL" id="JMSE01000744">
    <property type="protein sequence ID" value="KDN68003.1"/>
    <property type="molecule type" value="Genomic_DNA"/>
</dbReference>
<organism evidence="2 3">
    <name type="scientific">Colletotrichum sublineola</name>
    <name type="common">Sorghum anthracnose fungus</name>
    <dbReference type="NCBI Taxonomy" id="1173701"/>
    <lineage>
        <taxon>Eukaryota</taxon>
        <taxon>Fungi</taxon>
        <taxon>Dikarya</taxon>
        <taxon>Ascomycota</taxon>
        <taxon>Pezizomycotina</taxon>
        <taxon>Sordariomycetes</taxon>
        <taxon>Hypocreomycetidae</taxon>
        <taxon>Glomerellales</taxon>
        <taxon>Glomerellaceae</taxon>
        <taxon>Colletotrichum</taxon>
        <taxon>Colletotrichum graminicola species complex</taxon>
    </lineage>
</organism>
<evidence type="ECO:0000313" key="2">
    <source>
        <dbReference type="EMBL" id="KDN68003.1"/>
    </source>
</evidence>
<evidence type="ECO:0000256" key="1">
    <source>
        <dbReference type="SAM" id="MobiDB-lite"/>
    </source>
</evidence>
<name>A0A066XFN8_COLSU</name>
<feature type="compositionally biased region" description="Basic and acidic residues" evidence="1">
    <location>
        <begin position="16"/>
        <end position="25"/>
    </location>
</feature>
<dbReference type="AlphaFoldDB" id="A0A066XFN8"/>
<evidence type="ECO:0000313" key="3">
    <source>
        <dbReference type="Proteomes" id="UP000027238"/>
    </source>
</evidence>
<accession>A0A066XFN8</accession>
<sequence length="112" mass="12320">MRQNPARRAWTPGNDANRRHPRDVSKSQSPHFTSDRPTAISTTSRPIPSLPFPAPRLWLPQDTARVLAIQHVPPRPPSEVNKTGKARQGKARQARQAGRQAAPATEPPTAAK</sequence>
<feature type="region of interest" description="Disordered" evidence="1">
    <location>
        <begin position="71"/>
        <end position="112"/>
    </location>
</feature>
<comment type="caution">
    <text evidence="2">The sequence shown here is derived from an EMBL/GenBank/DDBJ whole genome shotgun (WGS) entry which is preliminary data.</text>
</comment>
<feature type="region of interest" description="Disordered" evidence="1">
    <location>
        <begin position="1"/>
        <end position="52"/>
    </location>
</feature>
<dbReference type="HOGENOM" id="CLU_2145717_0_0_1"/>
<proteinExistence type="predicted"/>
<feature type="compositionally biased region" description="Polar residues" evidence="1">
    <location>
        <begin position="26"/>
        <end position="46"/>
    </location>
</feature>
<reference evidence="3" key="1">
    <citation type="journal article" date="2014" name="Genome Announc.">
        <title>Draft genome sequence of Colletotrichum sublineola, a destructive pathogen of cultivated sorghum.</title>
        <authorList>
            <person name="Baroncelli R."/>
            <person name="Sanz-Martin J.M."/>
            <person name="Rech G.E."/>
            <person name="Sukno S.A."/>
            <person name="Thon M.R."/>
        </authorList>
    </citation>
    <scope>NUCLEOTIDE SEQUENCE [LARGE SCALE GENOMIC DNA]</scope>
    <source>
        <strain evidence="3">TX430BB</strain>
    </source>
</reference>